<evidence type="ECO:0000256" key="1">
    <source>
        <dbReference type="SAM" id="Phobius"/>
    </source>
</evidence>
<dbReference type="Proteomes" id="UP000075502">
    <property type="component" value="Unassembled WGS sequence"/>
</dbReference>
<name>A0A150TE51_SORCE</name>
<accession>A0A150TE51</accession>
<proteinExistence type="predicted"/>
<feature type="transmembrane region" description="Helical" evidence="1">
    <location>
        <begin position="88"/>
        <end position="106"/>
    </location>
</feature>
<evidence type="ECO:0000313" key="3">
    <source>
        <dbReference type="Proteomes" id="UP000075502"/>
    </source>
</evidence>
<reference evidence="2 3" key="1">
    <citation type="submission" date="2014-02" db="EMBL/GenBank/DDBJ databases">
        <title>The small core and large imbalanced accessory genome model reveals a collaborative survival strategy of Sorangium cellulosum strains in nature.</title>
        <authorList>
            <person name="Han K."/>
            <person name="Peng R."/>
            <person name="Blom J."/>
            <person name="Li Y.-Z."/>
        </authorList>
    </citation>
    <scope>NUCLEOTIDE SEQUENCE [LARGE SCALE GENOMIC DNA]</scope>
    <source>
        <strain evidence="2 3">So0007-03</strain>
    </source>
</reference>
<evidence type="ECO:0008006" key="4">
    <source>
        <dbReference type="Google" id="ProtNLM"/>
    </source>
</evidence>
<keyword evidence="1" id="KW-0472">Membrane</keyword>
<dbReference type="EMBL" id="JEME01002859">
    <property type="protein sequence ID" value="KYG02951.1"/>
    <property type="molecule type" value="Genomic_DNA"/>
</dbReference>
<organism evidence="2 3">
    <name type="scientific">Sorangium cellulosum</name>
    <name type="common">Polyangium cellulosum</name>
    <dbReference type="NCBI Taxonomy" id="56"/>
    <lineage>
        <taxon>Bacteria</taxon>
        <taxon>Pseudomonadati</taxon>
        <taxon>Myxococcota</taxon>
        <taxon>Polyangia</taxon>
        <taxon>Polyangiales</taxon>
        <taxon>Polyangiaceae</taxon>
        <taxon>Sorangium</taxon>
    </lineage>
</organism>
<protein>
    <recommendedName>
        <fullName evidence="4">DUF1440 domain-containing protein</fullName>
    </recommendedName>
</protein>
<evidence type="ECO:0000313" key="2">
    <source>
        <dbReference type="EMBL" id="KYG02951.1"/>
    </source>
</evidence>
<sequence length="166" mass="18080">MLGGTVGTALMLQGMKASQRLPERLKPPPVREDPGEFMVSRVEQLRGEPLPRALRDALAQGMHWGYGVTNGALFGLATSRIHLRTLRAALLAGAAMGTAVWAIGYIGWLPAAKLTPPVWRQGARHVAVSVLGHIAFGIVSAIPILLLDRKGLTEPWWRRALLRITR</sequence>
<feature type="transmembrane region" description="Helical" evidence="1">
    <location>
        <begin position="126"/>
        <end position="147"/>
    </location>
</feature>
<keyword evidence="1" id="KW-1133">Transmembrane helix</keyword>
<gene>
    <name evidence="2" type="ORF">BE21_53910</name>
</gene>
<keyword evidence="1" id="KW-0812">Transmembrane</keyword>
<comment type="caution">
    <text evidence="2">The sequence shown here is derived from an EMBL/GenBank/DDBJ whole genome shotgun (WGS) entry which is preliminary data.</text>
</comment>
<dbReference type="AlphaFoldDB" id="A0A150TE51"/>